<evidence type="ECO:0000256" key="2">
    <source>
        <dbReference type="ARBA" id="ARBA00023125"/>
    </source>
</evidence>
<dbReference type="EMBL" id="CP069127">
    <property type="protein sequence ID" value="QRG68417.1"/>
    <property type="molecule type" value="Genomic_DNA"/>
</dbReference>
<dbReference type="SMART" id="SM00418">
    <property type="entry name" value="HTH_ARSR"/>
    <property type="match status" value="1"/>
</dbReference>
<dbReference type="InterPro" id="IPR001845">
    <property type="entry name" value="HTH_ArsR_DNA-bd_dom"/>
</dbReference>
<name>A0ABX7FQH7_BRECH</name>
<keyword evidence="6" id="KW-1185">Reference proteome</keyword>
<evidence type="ECO:0000256" key="1">
    <source>
        <dbReference type="ARBA" id="ARBA00023015"/>
    </source>
</evidence>
<dbReference type="Gene3D" id="1.10.10.10">
    <property type="entry name" value="Winged helix-like DNA-binding domain superfamily/Winged helix DNA-binding domain"/>
    <property type="match status" value="1"/>
</dbReference>
<accession>A0ABX7FQH7</accession>
<protein>
    <submittedName>
        <fullName evidence="5">Helix-turn-helix transcriptional regulator</fullName>
    </submittedName>
</protein>
<dbReference type="PANTHER" id="PTHR33154:SF25">
    <property type="entry name" value="LMO0101 PROTEIN"/>
    <property type="match status" value="1"/>
</dbReference>
<dbReference type="InterPro" id="IPR051081">
    <property type="entry name" value="HTH_MetalResp_TranReg"/>
</dbReference>
<evidence type="ECO:0000259" key="4">
    <source>
        <dbReference type="PROSITE" id="PS50987"/>
    </source>
</evidence>
<keyword evidence="1" id="KW-0805">Transcription regulation</keyword>
<dbReference type="NCBIfam" id="NF033788">
    <property type="entry name" value="HTH_metalloreg"/>
    <property type="match status" value="1"/>
</dbReference>
<evidence type="ECO:0000313" key="5">
    <source>
        <dbReference type="EMBL" id="QRG68417.1"/>
    </source>
</evidence>
<dbReference type="InterPro" id="IPR036388">
    <property type="entry name" value="WH-like_DNA-bd_sf"/>
</dbReference>
<dbReference type="Pfam" id="PF12840">
    <property type="entry name" value="HTH_20"/>
    <property type="match status" value="1"/>
</dbReference>
<reference evidence="5 6" key="1">
    <citation type="submission" date="2021-01" db="EMBL/GenBank/DDBJ databases">
        <title>Identification of strong promoters based on the transcriptome of Brevibacillus choshinensis.</title>
        <authorList>
            <person name="Yao D."/>
            <person name="Zhang K."/>
            <person name="Wu J."/>
        </authorList>
    </citation>
    <scope>NUCLEOTIDE SEQUENCE [LARGE SCALE GENOMIC DNA]</scope>
    <source>
        <strain evidence="5 6">HPD31-SP3</strain>
    </source>
</reference>
<keyword evidence="3" id="KW-0804">Transcription</keyword>
<dbReference type="InterPro" id="IPR036390">
    <property type="entry name" value="WH_DNA-bd_sf"/>
</dbReference>
<evidence type="ECO:0000256" key="3">
    <source>
        <dbReference type="ARBA" id="ARBA00023163"/>
    </source>
</evidence>
<dbReference type="SUPFAM" id="SSF46785">
    <property type="entry name" value="Winged helix' DNA-binding domain"/>
    <property type="match status" value="1"/>
</dbReference>
<dbReference type="Proteomes" id="UP000596248">
    <property type="component" value="Chromosome"/>
</dbReference>
<keyword evidence="2" id="KW-0238">DNA-binding</keyword>
<feature type="domain" description="HTH arsR-type" evidence="4">
    <location>
        <begin position="7"/>
        <end position="99"/>
    </location>
</feature>
<dbReference type="RefSeq" id="WP_203355419.1">
    <property type="nucleotide sequence ID" value="NZ_CP069127.1"/>
</dbReference>
<gene>
    <name evidence="5" type="ORF">JNE38_04380</name>
</gene>
<organism evidence="5 6">
    <name type="scientific">Brevibacillus choshinensis</name>
    <dbReference type="NCBI Taxonomy" id="54911"/>
    <lineage>
        <taxon>Bacteria</taxon>
        <taxon>Bacillati</taxon>
        <taxon>Bacillota</taxon>
        <taxon>Bacilli</taxon>
        <taxon>Bacillales</taxon>
        <taxon>Paenibacillaceae</taxon>
        <taxon>Brevibacillus</taxon>
    </lineage>
</organism>
<dbReference type="CDD" id="cd00090">
    <property type="entry name" value="HTH_ARSR"/>
    <property type="match status" value="1"/>
</dbReference>
<dbReference type="PANTHER" id="PTHR33154">
    <property type="entry name" value="TRANSCRIPTIONAL REGULATOR, ARSR FAMILY"/>
    <property type="match status" value="1"/>
</dbReference>
<dbReference type="InterPro" id="IPR011991">
    <property type="entry name" value="ArsR-like_HTH"/>
</dbReference>
<evidence type="ECO:0000313" key="6">
    <source>
        <dbReference type="Proteomes" id="UP000596248"/>
    </source>
</evidence>
<dbReference type="PRINTS" id="PR00778">
    <property type="entry name" value="HTHARSR"/>
</dbReference>
<dbReference type="PROSITE" id="PS50987">
    <property type="entry name" value="HTH_ARSR_2"/>
    <property type="match status" value="1"/>
</dbReference>
<sequence>MIIEQQNQQLLNEQRIKIFKALADETRLAIVKTLYQSGREMNCGEVGDICEASKSNASYHFRTLREAGLIKVRKEGQIRFMCIQTDTFQQFLPGFLDTL</sequence>
<proteinExistence type="predicted"/>